<keyword evidence="1" id="KW-0812">Transmembrane</keyword>
<gene>
    <name evidence="2" type="ordered locus">TASI_0126</name>
</gene>
<feature type="transmembrane region" description="Helical" evidence="1">
    <location>
        <begin position="7"/>
        <end position="23"/>
    </location>
</feature>
<sequence>MLAKTFKLLLVIYTFIAIYYFVFELNEEELIKFFDYDPEPYNGEFALDVIIKFCLIFIPISSLASAMLITSIVNFIKYDAINVLSNIHKIVDQIIQFFLLLISLSLIVWTLNVYLMINIFNDEELQYAFTIFHVMMKFDIQSAEDFWAYEYFHIAFLISLAVIILYVLSKIYDIIYFKYVSPRLRYKF</sequence>
<feature type="transmembrane region" description="Helical" evidence="1">
    <location>
        <begin position="49"/>
        <end position="76"/>
    </location>
</feature>
<dbReference type="EMBL" id="CP003059">
    <property type="protein sequence ID" value="AEP35917.1"/>
    <property type="molecule type" value="Genomic_DNA"/>
</dbReference>
<feature type="transmembrane region" description="Helical" evidence="1">
    <location>
        <begin position="97"/>
        <end position="117"/>
    </location>
</feature>
<dbReference type="HOGENOM" id="CLU_1446991_0_0_4"/>
<keyword evidence="3" id="KW-1185">Reference proteome</keyword>
<evidence type="ECO:0000313" key="3">
    <source>
        <dbReference type="Proteomes" id="UP000009284"/>
    </source>
</evidence>
<evidence type="ECO:0000313" key="2">
    <source>
        <dbReference type="EMBL" id="AEP35917.1"/>
    </source>
</evidence>
<reference evidence="2 3" key="2">
    <citation type="journal article" date="2012" name="PLoS ONE">
        <title>Genomic characterization of the taylorella genus.</title>
        <authorList>
            <person name="Hebert L."/>
            <person name="Moumen B."/>
            <person name="Pons N."/>
            <person name="Duquesne F."/>
            <person name="Breuil M.F."/>
            <person name="Goux D."/>
            <person name="Batto J.M."/>
            <person name="Laugier C."/>
            <person name="Renault P."/>
            <person name="Petry S."/>
        </authorList>
    </citation>
    <scope>NUCLEOTIDE SEQUENCE [LARGE SCALE GENOMIC DNA]</scope>
    <source>
        <strain evidence="2 3">MCE3</strain>
    </source>
</reference>
<proteinExistence type="predicted"/>
<feature type="transmembrane region" description="Helical" evidence="1">
    <location>
        <begin position="146"/>
        <end position="168"/>
    </location>
</feature>
<dbReference type="Proteomes" id="UP000009284">
    <property type="component" value="Chromosome"/>
</dbReference>
<protein>
    <submittedName>
        <fullName evidence="2">Uncharacterized protein</fullName>
    </submittedName>
</protein>
<reference key="1">
    <citation type="submission" date="2011-09" db="EMBL/GenBank/DDBJ databases">
        <title>Genomic characterization of the Taylorella genus.</title>
        <authorList>
            <person name="Hebert L."/>
            <person name="Moumen B."/>
            <person name="Pons N."/>
            <person name="Duquesne F."/>
            <person name="Breuil M.-F."/>
            <person name="Goux D."/>
            <person name="Batto J.-M."/>
            <person name="Renault P."/>
            <person name="Laugier C."/>
            <person name="Petry S."/>
        </authorList>
    </citation>
    <scope>NUCLEOTIDE SEQUENCE</scope>
    <source>
        <strain>MCE3</strain>
    </source>
</reference>
<keyword evidence="1" id="KW-1133">Transmembrane helix</keyword>
<organism evidence="2 3">
    <name type="scientific">Taylorella asinigenitalis (strain MCE3)</name>
    <dbReference type="NCBI Taxonomy" id="1008459"/>
    <lineage>
        <taxon>Bacteria</taxon>
        <taxon>Pseudomonadati</taxon>
        <taxon>Pseudomonadota</taxon>
        <taxon>Betaproteobacteria</taxon>
        <taxon>Burkholderiales</taxon>
        <taxon>Alcaligenaceae</taxon>
        <taxon>Taylorella</taxon>
    </lineage>
</organism>
<dbReference type="AlphaFoldDB" id="G4QDA0"/>
<keyword evidence="1" id="KW-0472">Membrane</keyword>
<evidence type="ECO:0000256" key="1">
    <source>
        <dbReference type="SAM" id="Phobius"/>
    </source>
</evidence>
<accession>G4QDA0</accession>
<dbReference type="KEGG" id="tas:TASI_0126"/>
<name>G4QDA0_TAYAM</name>